<organism evidence="1 2">
    <name type="scientific">Ornithinimicrobium pratense</name>
    <dbReference type="NCBI Taxonomy" id="2593973"/>
    <lineage>
        <taxon>Bacteria</taxon>
        <taxon>Bacillati</taxon>
        <taxon>Actinomycetota</taxon>
        <taxon>Actinomycetes</taxon>
        <taxon>Micrococcales</taxon>
        <taxon>Ornithinimicrobiaceae</taxon>
        <taxon>Ornithinimicrobium</taxon>
    </lineage>
</organism>
<dbReference type="KEGG" id="serw:FY030_05050"/>
<sequence>MIVDAVNPVPEARVGWRSTAYAAGAKLIVIETSLTDEDEHRRRVENRTPDIPDHRVPAWRDVQQDGWVPWNLERDGSRTVIDTTDNFAALRGALTLLHET</sequence>
<accession>A0A5J6V4R2</accession>
<dbReference type="EMBL" id="CP044427">
    <property type="protein sequence ID" value="QFG68166.1"/>
    <property type="molecule type" value="Genomic_DNA"/>
</dbReference>
<dbReference type="RefSeq" id="WP_158060555.1">
    <property type="nucleotide sequence ID" value="NZ_CP044427.1"/>
</dbReference>
<dbReference type="AlphaFoldDB" id="A0A5J6V4R2"/>
<evidence type="ECO:0000313" key="2">
    <source>
        <dbReference type="Proteomes" id="UP000326546"/>
    </source>
</evidence>
<reference evidence="1 2" key="1">
    <citation type="submission" date="2019-09" db="EMBL/GenBank/DDBJ databases">
        <title>Serinicoccus pratensis sp. nov., isolated from meadow soil.</title>
        <authorList>
            <person name="Zhang W."/>
        </authorList>
    </citation>
    <scope>NUCLEOTIDE SEQUENCE [LARGE SCALE GENOMIC DNA]</scope>
    <source>
        <strain evidence="1 2">W204</strain>
    </source>
</reference>
<gene>
    <name evidence="1" type="ORF">FY030_05050</name>
</gene>
<name>A0A5J6V4R2_9MICO</name>
<dbReference type="Proteomes" id="UP000326546">
    <property type="component" value="Chromosome"/>
</dbReference>
<protein>
    <recommendedName>
        <fullName evidence="3">Kinase</fullName>
    </recommendedName>
</protein>
<evidence type="ECO:0000313" key="1">
    <source>
        <dbReference type="EMBL" id="QFG68166.1"/>
    </source>
</evidence>
<keyword evidence="2" id="KW-1185">Reference proteome</keyword>
<dbReference type="Gene3D" id="3.40.50.300">
    <property type="entry name" value="P-loop containing nucleotide triphosphate hydrolases"/>
    <property type="match status" value="1"/>
</dbReference>
<proteinExistence type="predicted"/>
<dbReference type="InterPro" id="IPR027417">
    <property type="entry name" value="P-loop_NTPase"/>
</dbReference>
<dbReference type="OrthoDB" id="3819922at2"/>
<evidence type="ECO:0008006" key="3">
    <source>
        <dbReference type="Google" id="ProtNLM"/>
    </source>
</evidence>